<organism evidence="2 3">
    <name type="scientific">Mugilogobius chulae</name>
    <name type="common">yellowstripe goby</name>
    <dbReference type="NCBI Taxonomy" id="88201"/>
    <lineage>
        <taxon>Eukaryota</taxon>
        <taxon>Metazoa</taxon>
        <taxon>Chordata</taxon>
        <taxon>Craniata</taxon>
        <taxon>Vertebrata</taxon>
        <taxon>Euteleostomi</taxon>
        <taxon>Actinopterygii</taxon>
        <taxon>Neopterygii</taxon>
        <taxon>Teleostei</taxon>
        <taxon>Neoteleostei</taxon>
        <taxon>Acanthomorphata</taxon>
        <taxon>Gobiaria</taxon>
        <taxon>Gobiiformes</taxon>
        <taxon>Gobioidei</taxon>
        <taxon>Gobiidae</taxon>
        <taxon>Gobionellinae</taxon>
        <taxon>Mugilogobius</taxon>
    </lineage>
</organism>
<dbReference type="EMBL" id="JBBPFD010000020">
    <property type="protein sequence ID" value="KAK7884367.1"/>
    <property type="molecule type" value="Genomic_DNA"/>
</dbReference>
<name>A0AAW0N4W5_9GOBI</name>
<comment type="caution">
    <text evidence="2">The sequence shown here is derived from an EMBL/GenBank/DDBJ whole genome shotgun (WGS) entry which is preliminary data.</text>
</comment>
<evidence type="ECO:0000313" key="3">
    <source>
        <dbReference type="Proteomes" id="UP001460270"/>
    </source>
</evidence>
<feature type="compositionally biased region" description="Basic and acidic residues" evidence="1">
    <location>
        <begin position="98"/>
        <end position="108"/>
    </location>
</feature>
<accession>A0AAW0N4W5</accession>
<keyword evidence="3" id="KW-1185">Reference proteome</keyword>
<feature type="region of interest" description="Disordered" evidence="1">
    <location>
        <begin position="85"/>
        <end position="125"/>
    </location>
</feature>
<evidence type="ECO:0000313" key="2">
    <source>
        <dbReference type="EMBL" id="KAK7884367.1"/>
    </source>
</evidence>
<reference evidence="3" key="1">
    <citation type="submission" date="2024-04" db="EMBL/GenBank/DDBJ databases">
        <title>Salinicola lusitanus LLJ914,a marine bacterium isolated from the Okinawa Trough.</title>
        <authorList>
            <person name="Li J."/>
        </authorList>
    </citation>
    <scope>NUCLEOTIDE SEQUENCE [LARGE SCALE GENOMIC DNA]</scope>
</reference>
<evidence type="ECO:0000256" key="1">
    <source>
        <dbReference type="SAM" id="MobiDB-lite"/>
    </source>
</evidence>
<dbReference type="Proteomes" id="UP001460270">
    <property type="component" value="Unassembled WGS sequence"/>
</dbReference>
<gene>
    <name evidence="2" type="ORF">WMY93_027490</name>
</gene>
<proteinExistence type="predicted"/>
<dbReference type="AlphaFoldDB" id="A0AAW0N4W5"/>
<protein>
    <submittedName>
        <fullName evidence="2">Uncharacterized protein</fullName>
    </submittedName>
</protein>
<sequence>MFRGSVQLTTPAIAWWSLEKRAECHSLQKRKRKEERVRSGPCCLHLLHAPVKSPRLQTFPPRATMATDELSSKLNRRLLIEDGGAEPVAVDLANSGDGQEKEQEDKPSTDNADSELGAKLQRRGS</sequence>